<keyword evidence="11" id="KW-1185">Reference proteome</keyword>
<feature type="compositionally biased region" description="Low complexity" evidence="8">
    <location>
        <begin position="355"/>
        <end position="377"/>
    </location>
</feature>
<dbReference type="InterPro" id="IPR034148">
    <property type="entry name" value="NCBP2_RRM"/>
</dbReference>
<dbReference type="Pfam" id="PF00076">
    <property type="entry name" value="RRM_1"/>
    <property type="match status" value="1"/>
</dbReference>
<evidence type="ECO:0000256" key="2">
    <source>
        <dbReference type="ARBA" id="ARBA00010725"/>
    </source>
</evidence>
<proteinExistence type="inferred from homology"/>
<feature type="region of interest" description="Disordered" evidence="8">
    <location>
        <begin position="1"/>
        <end position="53"/>
    </location>
</feature>
<accession>A0A9P1H972</accession>
<comment type="similarity">
    <text evidence="2">Belongs to the RRM NCBP2 family.</text>
</comment>
<dbReference type="InterPro" id="IPR011012">
    <property type="entry name" value="Longin-like_dom_sf"/>
</dbReference>
<sequence length="440" mass="48719">MAPYVRSTVDRLDRPSAYFSSRTKRQGRDRRDRDRDGDEDMKEPEQPPEDPLKDAATLYVGNLSFYTTEEQVYELFSKVGEIKRLVMGLDRFTKTPCGFCFVEYYTHQDALDCMKYIGGTKLDERIIRTDLDPGFEEGRQYGRGKSGGQVRDEYREDYDEGRGGLGRALQADRLRDQERARGEADYGRGGSGWDEKKVSFVLAGERCGRGIQGRDNLVHRAQPHALPPLLELGQPPGIFQSRPPESGDVMRKGPNISAHARQPLFEYEFGTSKQGGDGTAHFGEQQKHMTQLIIHSSLDIVEEAQWSSGQMYLKCIDKFFNNYISCFITPSNAKFLLLHQPTSLPTGSGAGGASGASLGASSTLTPPPSSSSSRSSTAIGANPTSAATEEAIKNFFTEVYENWIKAVMNPFTGPTWKSRAPSLGKGSPPREGNIYSSGFE</sequence>
<dbReference type="SUPFAM" id="SSF54928">
    <property type="entry name" value="RNA-binding domain, RBD"/>
    <property type="match status" value="1"/>
</dbReference>
<dbReference type="InterPro" id="IPR027157">
    <property type="entry name" value="NCBP2"/>
</dbReference>
<dbReference type="CDD" id="cd14825">
    <property type="entry name" value="TRAPPC2_sedlin"/>
    <property type="match status" value="1"/>
</dbReference>
<dbReference type="SMART" id="SM00360">
    <property type="entry name" value="RRM"/>
    <property type="match status" value="1"/>
</dbReference>
<dbReference type="FunFam" id="3.30.70.330:FF:000399">
    <property type="entry name" value="Nuclear cap-binding protein subunit 2"/>
    <property type="match status" value="1"/>
</dbReference>
<gene>
    <name evidence="10" type="ORF">PPNO1_LOCUS8768</name>
</gene>
<comment type="subcellular location">
    <subcellularLocation>
        <location evidence="1">Nucleus</location>
    </subcellularLocation>
</comment>
<dbReference type="Gene3D" id="3.30.450.70">
    <property type="match status" value="1"/>
</dbReference>
<dbReference type="InterPro" id="IPR012677">
    <property type="entry name" value="Nucleotide-bd_a/b_plait_sf"/>
</dbReference>
<keyword evidence="3" id="KW-0507">mRNA processing</keyword>
<dbReference type="PROSITE" id="PS50102">
    <property type="entry name" value="RRM"/>
    <property type="match status" value="1"/>
</dbReference>
<keyword evidence="6" id="KW-0539">Nucleus</keyword>
<evidence type="ECO:0000313" key="10">
    <source>
        <dbReference type="EMBL" id="CAI4219199.1"/>
    </source>
</evidence>
<dbReference type="GO" id="GO:0005846">
    <property type="term" value="C:nuclear cap binding complex"/>
    <property type="evidence" value="ECO:0007669"/>
    <property type="project" value="InterPro"/>
</dbReference>
<feature type="region of interest" description="Disordered" evidence="8">
    <location>
        <begin position="347"/>
        <end position="383"/>
    </location>
</feature>
<evidence type="ECO:0000256" key="4">
    <source>
        <dbReference type="ARBA" id="ARBA00022884"/>
    </source>
</evidence>
<dbReference type="EMBL" id="CALLCH030000019">
    <property type="protein sequence ID" value="CAI4219199.1"/>
    <property type="molecule type" value="Genomic_DNA"/>
</dbReference>
<dbReference type="GO" id="GO:0005737">
    <property type="term" value="C:cytoplasm"/>
    <property type="evidence" value="ECO:0007669"/>
    <property type="project" value="GOC"/>
</dbReference>
<dbReference type="GO" id="GO:0000339">
    <property type="term" value="F:RNA cap binding"/>
    <property type="evidence" value="ECO:0007669"/>
    <property type="project" value="InterPro"/>
</dbReference>
<feature type="compositionally biased region" description="Basic and acidic residues" evidence="8">
    <location>
        <begin position="170"/>
        <end position="186"/>
    </location>
</feature>
<feature type="domain" description="RRM" evidence="9">
    <location>
        <begin position="56"/>
        <end position="134"/>
    </location>
</feature>
<evidence type="ECO:0000256" key="8">
    <source>
        <dbReference type="SAM" id="MobiDB-lite"/>
    </source>
</evidence>
<dbReference type="Proteomes" id="UP000838763">
    <property type="component" value="Unassembled WGS sequence"/>
</dbReference>
<evidence type="ECO:0000256" key="3">
    <source>
        <dbReference type="ARBA" id="ARBA00022664"/>
    </source>
</evidence>
<feature type="region of interest" description="Disordered" evidence="8">
    <location>
        <begin position="157"/>
        <end position="191"/>
    </location>
</feature>
<dbReference type="PANTHER" id="PTHR18847">
    <property type="entry name" value="20 KD NUCLEAR CAP BINDING PROTEIN"/>
    <property type="match status" value="1"/>
</dbReference>
<evidence type="ECO:0000313" key="11">
    <source>
        <dbReference type="Proteomes" id="UP000838763"/>
    </source>
</evidence>
<dbReference type="GO" id="GO:0045292">
    <property type="term" value="P:mRNA cis splicing, via spliceosome"/>
    <property type="evidence" value="ECO:0007669"/>
    <property type="project" value="InterPro"/>
</dbReference>
<evidence type="ECO:0000256" key="7">
    <source>
        <dbReference type="PROSITE-ProRule" id="PRU00176"/>
    </source>
</evidence>
<dbReference type="InterPro" id="IPR000504">
    <property type="entry name" value="RRM_dom"/>
</dbReference>
<dbReference type="GO" id="GO:0005634">
    <property type="term" value="C:nucleus"/>
    <property type="evidence" value="ECO:0007669"/>
    <property type="project" value="UniProtKB-SubCell"/>
</dbReference>
<keyword evidence="4 7" id="KW-0694">RNA-binding</keyword>
<dbReference type="Pfam" id="PF04628">
    <property type="entry name" value="Sedlin_N"/>
    <property type="match status" value="1"/>
</dbReference>
<protein>
    <recommendedName>
        <fullName evidence="9">RRM domain-containing protein</fullName>
    </recommendedName>
</protein>
<comment type="caution">
    <text evidence="10">The sequence shown here is derived from an EMBL/GenBank/DDBJ whole genome shotgun (WGS) entry which is preliminary data.</text>
</comment>
<keyword evidence="5" id="KW-0508">mRNA splicing</keyword>
<dbReference type="InterPro" id="IPR035979">
    <property type="entry name" value="RBD_domain_sf"/>
</dbReference>
<feature type="compositionally biased region" description="Acidic residues" evidence="8">
    <location>
        <begin position="37"/>
        <end position="48"/>
    </location>
</feature>
<evidence type="ECO:0000256" key="1">
    <source>
        <dbReference type="ARBA" id="ARBA00004123"/>
    </source>
</evidence>
<dbReference type="AlphaFoldDB" id="A0A9P1H972"/>
<dbReference type="SUPFAM" id="SSF64356">
    <property type="entry name" value="SNARE-like"/>
    <property type="match status" value="1"/>
</dbReference>
<name>A0A9P1H972_9PEZI</name>
<dbReference type="OrthoDB" id="201398at2759"/>
<dbReference type="CDD" id="cd12240">
    <property type="entry name" value="RRM_NCBP2"/>
    <property type="match status" value="1"/>
</dbReference>
<evidence type="ECO:0000256" key="6">
    <source>
        <dbReference type="ARBA" id="ARBA00023242"/>
    </source>
</evidence>
<dbReference type="InterPro" id="IPR006722">
    <property type="entry name" value="Sedlin"/>
</dbReference>
<reference evidence="10" key="1">
    <citation type="submission" date="2022-11" db="EMBL/GenBank/DDBJ databases">
        <authorList>
            <person name="Scott C."/>
            <person name="Bruce N."/>
        </authorList>
    </citation>
    <scope>NUCLEOTIDE SEQUENCE</scope>
</reference>
<organism evidence="10 11">
    <name type="scientific">Parascedosporium putredinis</name>
    <dbReference type="NCBI Taxonomy" id="1442378"/>
    <lineage>
        <taxon>Eukaryota</taxon>
        <taxon>Fungi</taxon>
        <taxon>Dikarya</taxon>
        <taxon>Ascomycota</taxon>
        <taxon>Pezizomycotina</taxon>
        <taxon>Sordariomycetes</taxon>
        <taxon>Hypocreomycetidae</taxon>
        <taxon>Microascales</taxon>
        <taxon>Microascaceae</taxon>
        <taxon>Parascedosporium</taxon>
    </lineage>
</organism>
<feature type="region of interest" description="Disordered" evidence="8">
    <location>
        <begin position="418"/>
        <end position="440"/>
    </location>
</feature>
<dbReference type="PANTHER" id="PTHR18847:SF0">
    <property type="entry name" value="NUCLEAR CAP-BINDING PROTEIN SUBUNIT 2"/>
    <property type="match status" value="1"/>
</dbReference>
<evidence type="ECO:0000256" key="5">
    <source>
        <dbReference type="ARBA" id="ARBA00023187"/>
    </source>
</evidence>
<dbReference type="GO" id="GO:0006888">
    <property type="term" value="P:endoplasmic reticulum to Golgi vesicle-mediated transport"/>
    <property type="evidence" value="ECO:0007669"/>
    <property type="project" value="InterPro"/>
</dbReference>
<dbReference type="Gene3D" id="3.30.70.330">
    <property type="match status" value="1"/>
</dbReference>
<evidence type="ECO:0000259" key="9">
    <source>
        <dbReference type="PROSITE" id="PS50102"/>
    </source>
</evidence>